<dbReference type="Proteomes" id="UP000037688">
    <property type="component" value="Unassembled WGS sequence"/>
</dbReference>
<sequence length="99" mass="11763">MPKLTNWRHDNAQKSSKKRPKGAQNEEIKASEVRYTAGMVEMIQIKRARFFKRSSTDDRHYNTRFLVKRNATHHSEKGPMYILGYRLRYVQGDYGCINR</sequence>
<proteinExistence type="predicted"/>
<dbReference type="AlphaFoldDB" id="A0A0M9BL73"/>
<accession>A0A0M9BL73</accession>
<feature type="region of interest" description="Disordered" evidence="1">
    <location>
        <begin position="1"/>
        <end position="29"/>
    </location>
</feature>
<evidence type="ECO:0000313" key="3">
    <source>
        <dbReference type="Proteomes" id="UP000037688"/>
    </source>
</evidence>
<dbReference type="PATRIC" id="fig|1705561.3.peg.4476"/>
<protein>
    <submittedName>
        <fullName evidence="2">Uncharacterized protein</fullName>
    </submittedName>
</protein>
<comment type="caution">
    <text evidence="2">The sequence shown here is derived from an EMBL/GenBank/DDBJ whole genome shotgun (WGS) entry which is preliminary data.</text>
</comment>
<keyword evidence="3" id="KW-1185">Reference proteome</keyword>
<evidence type="ECO:0000256" key="1">
    <source>
        <dbReference type="SAM" id="MobiDB-lite"/>
    </source>
</evidence>
<gene>
    <name evidence="2" type="ORF">AMS66_21460</name>
</gene>
<dbReference type="EMBL" id="LITU01000070">
    <property type="protein sequence ID" value="KOY14528.1"/>
    <property type="molecule type" value="Genomic_DNA"/>
</dbReference>
<organism evidence="2 3">
    <name type="scientific">Paenibacillus xylanivorans</name>
    <dbReference type="NCBI Taxonomy" id="1705561"/>
    <lineage>
        <taxon>Bacteria</taxon>
        <taxon>Bacillati</taxon>
        <taxon>Bacillota</taxon>
        <taxon>Bacilli</taxon>
        <taxon>Bacillales</taxon>
        <taxon>Paenibacillaceae</taxon>
        <taxon>Paenibacillus</taxon>
    </lineage>
</organism>
<name>A0A0M9BL73_9BACL</name>
<evidence type="ECO:0000313" key="2">
    <source>
        <dbReference type="EMBL" id="KOY14528.1"/>
    </source>
</evidence>
<reference evidence="2 3" key="1">
    <citation type="submission" date="2015-08" db="EMBL/GenBank/DDBJ databases">
        <title>Draft genome sequence of cellulolytic and xylanolytic Paenibacillus sp. A59, isolated from a decaying forest soil from Patagonia, Argentina.</title>
        <authorList>
            <person name="Ghio S."/>
            <person name="Caceres A.M."/>
            <person name="Talia P."/>
            <person name="Grasso D."/>
            <person name="Campos E."/>
        </authorList>
    </citation>
    <scope>NUCLEOTIDE SEQUENCE [LARGE SCALE GENOMIC DNA]</scope>
    <source>
        <strain evidence="2 3">A59</strain>
    </source>
</reference>